<protein>
    <submittedName>
        <fullName evidence="2">Uncharacterized protein</fullName>
    </submittedName>
</protein>
<accession>A0A9N7U9M5</accession>
<evidence type="ECO:0000313" key="3">
    <source>
        <dbReference type="Proteomes" id="UP001153269"/>
    </source>
</evidence>
<organism evidence="2 3">
    <name type="scientific">Pleuronectes platessa</name>
    <name type="common">European plaice</name>
    <dbReference type="NCBI Taxonomy" id="8262"/>
    <lineage>
        <taxon>Eukaryota</taxon>
        <taxon>Metazoa</taxon>
        <taxon>Chordata</taxon>
        <taxon>Craniata</taxon>
        <taxon>Vertebrata</taxon>
        <taxon>Euteleostomi</taxon>
        <taxon>Actinopterygii</taxon>
        <taxon>Neopterygii</taxon>
        <taxon>Teleostei</taxon>
        <taxon>Neoteleostei</taxon>
        <taxon>Acanthomorphata</taxon>
        <taxon>Carangaria</taxon>
        <taxon>Pleuronectiformes</taxon>
        <taxon>Pleuronectoidei</taxon>
        <taxon>Pleuronectidae</taxon>
        <taxon>Pleuronectes</taxon>
    </lineage>
</organism>
<comment type="caution">
    <text evidence="2">The sequence shown here is derived from an EMBL/GenBank/DDBJ whole genome shotgun (WGS) entry which is preliminary data.</text>
</comment>
<keyword evidence="3" id="KW-1185">Reference proteome</keyword>
<reference evidence="2" key="1">
    <citation type="submission" date="2020-03" db="EMBL/GenBank/DDBJ databases">
        <authorList>
            <person name="Weist P."/>
        </authorList>
    </citation>
    <scope>NUCLEOTIDE SEQUENCE</scope>
</reference>
<sequence length="75" mass="8316">MSRISSERTPDAISNSTSAKNGFLHSGVKMATDVQRRLCDISKTSWKDLLKETLPLRRMSLTATCNLKDCSIDAL</sequence>
<dbReference type="EMBL" id="CADEAL010000979">
    <property type="protein sequence ID" value="CAB1427568.1"/>
    <property type="molecule type" value="Genomic_DNA"/>
</dbReference>
<gene>
    <name evidence="2" type="ORF">PLEPLA_LOCUS15508</name>
</gene>
<dbReference type="AlphaFoldDB" id="A0A9N7U9M5"/>
<name>A0A9N7U9M5_PLEPL</name>
<proteinExistence type="predicted"/>
<evidence type="ECO:0000256" key="1">
    <source>
        <dbReference type="SAM" id="MobiDB-lite"/>
    </source>
</evidence>
<feature type="compositionally biased region" description="Basic and acidic residues" evidence="1">
    <location>
        <begin position="1"/>
        <end position="10"/>
    </location>
</feature>
<dbReference type="Proteomes" id="UP001153269">
    <property type="component" value="Unassembled WGS sequence"/>
</dbReference>
<evidence type="ECO:0000313" key="2">
    <source>
        <dbReference type="EMBL" id="CAB1427568.1"/>
    </source>
</evidence>
<feature type="region of interest" description="Disordered" evidence="1">
    <location>
        <begin position="1"/>
        <end position="20"/>
    </location>
</feature>